<reference evidence="2 3" key="1">
    <citation type="journal article" date="2019" name="Genome Biol. Evol.">
        <title>Insights into the evolution of the New World diploid cottons (Gossypium, subgenus Houzingenia) based on genome sequencing.</title>
        <authorList>
            <person name="Grover C.E."/>
            <person name="Arick M.A. 2nd"/>
            <person name="Thrash A."/>
            <person name="Conover J.L."/>
            <person name="Sanders W.S."/>
            <person name="Peterson D.G."/>
            <person name="Frelichowski J.E."/>
            <person name="Scheffler J.A."/>
            <person name="Scheffler B.E."/>
            <person name="Wendel J.F."/>
        </authorList>
    </citation>
    <scope>NUCLEOTIDE SEQUENCE [LARGE SCALE GENOMIC DNA]</scope>
    <source>
        <strain evidence="2">8</strain>
        <tissue evidence="2">Leaf</tissue>
    </source>
</reference>
<proteinExistence type="predicted"/>
<organism evidence="2 3">
    <name type="scientific">Gossypium trilobum</name>
    <dbReference type="NCBI Taxonomy" id="34281"/>
    <lineage>
        <taxon>Eukaryota</taxon>
        <taxon>Viridiplantae</taxon>
        <taxon>Streptophyta</taxon>
        <taxon>Embryophyta</taxon>
        <taxon>Tracheophyta</taxon>
        <taxon>Spermatophyta</taxon>
        <taxon>Magnoliopsida</taxon>
        <taxon>eudicotyledons</taxon>
        <taxon>Gunneridae</taxon>
        <taxon>Pentapetalae</taxon>
        <taxon>rosids</taxon>
        <taxon>malvids</taxon>
        <taxon>Malvales</taxon>
        <taxon>Malvaceae</taxon>
        <taxon>Malvoideae</taxon>
        <taxon>Gossypium</taxon>
    </lineage>
</organism>
<protein>
    <submittedName>
        <fullName evidence="2">Uncharacterized protein</fullName>
    </submittedName>
</protein>
<dbReference type="Proteomes" id="UP000593568">
    <property type="component" value="Unassembled WGS sequence"/>
</dbReference>
<feature type="non-terminal residue" evidence="2">
    <location>
        <position position="1"/>
    </location>
</feature>
<feature type="chain" id="PRO_5029693311" evidence="1">
    <location>
        <begin position="20"/>
        <end position="64"/>
    </location>
</feature>
<name>A0A7J9DST2_9ROSI</name>
<comment type="caution">
    <text evidence="2">The sequence shown here is derived from an EMBL/GenBank/DDBJ whole genome shotgun (WGS) entry which is preliminary data.</text>
</comment>
<accession>A0A7J9DST2</accession>
<dbReference type="EMBL" id="JABEZW010000004">
    <property type="protein sequence ID" value="MBA0763751.1"/>
    <property type="molecule type" value="Genomic_DNA"/>
</dbReference>
<gene>
    <name evidence="2" type="ORF">Gotri_013171</name>
</gene>
<keyword evidence="1" id="KW-0732">Signal</keyword>
<evidence type="ECO:0000313" key="2">
    <source>
        <dbReference type="EMBL" id="MBA0763751.1"/>
    </source>
</evidence>
<evidence type="ECO:0000256" key="1">
    <source>
        <dbReference type="SAM" id="SignalP"/>
    </source>
</evidence>
<keyword evidence="3" id="KW-1185">Reference proteome</keyword>
<feature type="signal peptide" evidence="1">
    <location>
        <begin position="1"/>
        <end position="19"/>
    </location>
</feature>
<sequence length="64" mass="7316">MYLFRLILFNNMEILMTLSVRVIGVLELLTEALEGFLEVEVMQVHCHQFQESSISSCAHCCSHA</sequence>
<evidence type="ECO:0000313" key="3">
    <source>
        <dbReference type="Proteomes" id="UP000593568"/>
    </source>
</evidence>
<dbReference type="AlphaFoldDB" id="A0A7J9DST2"/>